<dbReference type="Gene3D" id="1.20.1440.210">
    <property type="match status" value="1"/>
</dbReference>
<keyword evidence="6" id="KW-0472">Membrane</keyword>
<reference evidence="10 11" key="1">
    <citation type="submission" date="2014-06" db="EMBL/GenBank/DDBJ databases">
        <title>Shewanella sp. YQH10.</title>
        <authorList>
            <person name="Liu Y."/>
            <person name="Zeng R."/>
        </authorList>
    </citation>
    <scope>NUCLEOTIDE SEQUENCE [LARGE SCALE GENOMIC DNA]</scope>
    <source>
        <strain evidence="10 11">YQH10</strain>
    </source>
</reference>
<dbReference type="Pfam" id="PF00672">
    <property type="entry name" value="HAMP"/>
    <property type="match status" value="1"/>
</dbReference>
<dbReference type="AlphaFoldDB" id="A0A094JGG5"/>
<dbReference type="Pfam" id="PF00015">
    <property type="entry name" value="MCPsignal"/>
    <property type="match status" value="1"/>
</dbReference>
<keyword evidence="5" id="KW-0175">Coiled coil</keyword>
<proteinExistence type="inferred from homology"/>
<dbReference type="FunFam" id="1.10.287.950:FF:000001">
    <property type="entry name" value="Methyl-accepting chemotaxis sensory transducer"/>
    <property type="match status" value="1"/>
</dbReference>
<comment type="subcellular location">
    <subcellularLocation>
        <location evidence="1">Membrane</location>
    </subcellularLocation>
</comment>
<dbReference type="PROSITE" id="PS50111">
    <property type="entry name" value="CHEMOTAXIS_TRANSDUC_2"/>
    <property type="match status" value="1"/>
</dbReference>
<comment type="similarity">
    <text evidence="3">Belongs to the methyl-accepting chemotaxis (MCP) protein family.</text>
</comment>
<evidence type="ECO:0000256" key="5">
    <source>
        <dbReference type="SAM" id="Coils"/>
    </source>
</evidence>
<dbReference type="InterPro" id="IPR003660">
    <property type="entry name" value="HAMP_dom"/>
</dbReference>
<organism evidence="10 11">
    <name type="scientific">Shewanella mangrovi</name>
    <dbReference type="NCBI Taxonomy" id="1515746"/>
    <lineage>
        <taxon>Bacteria</taxon>
        <taxon>Pseudomonadati</taxon>
        <taxon>Pseudomonadota</taxon>
        <taxon>Gammaproteobacteria</taxon>
        <taxon>Alteromonadales</taxon>
        <taxon>Shewanellaceae</taxon>
        <taxon>Shewanella</taxon>
    </lineage>
</organism>
<comment type="caution">
    <text evidence="10">The sequence shown here is derived from an EMBL/GenBank/DDBJ whole genome shotgun (WGS) entry which is preliminary data.</text>
</comment>
<dbReference type="GO" id="GO:0016020">
    <property type="term" value="C:membrane"/>
    <property type="evidence" value="ECO:0007669"/>
    <property type="project" value="UniProtKB-SubCell"/>
</dbReference>
<name>A0A094JGG5_9GAMM</name>
<protein>
    <submittedName>
        <fullName evidence="10">Chemotaxis protein</fullName>
    </submittedName>
</protein>
<dbReference type="OrthoDB" id="9795078at2"/>
<evidence type="ECO:0000259" key="8">
    <source>
        <dbReference type="PROSITE" id="PS50885"/>
    </source>
</evidence>
<dbReference type="SUPFAM" id="SSF58104">
    <property type="entry name" value="Methyl-accepting chemotaxis protein (MCP) signaling domain"/>
    <property type="match status" value="1"/>
</dbReference>
<dbReference type="PROSITE" id="PS50885">
    <property type="entry name" value="HAMP"/>
    <property type="match status" value="1"/>
</dbReference>
<dbReference type="SMART" id="SM00283">
    <property type="entry name" value="MA"/>
    <property type="match status" value="1"/>
</dbReference>
<dbReference type="PROSITE" id="PS51753">
    <property type="entry name" value="HBM"/>
    <property type="match status" value="1"/>
</dbReference>
<dbReference type="InterPro" id="IPR032255">
    <property type="entry name" value="HBM"/>
</dbReference>
<feature type="domain" description="Methyl-accepting transducer" evidence="7">
    <location>
        <begin position="362"/>
        <end position="598"/>
    </location>
</feature>
<feature type="domain" description="HAMP" evidence="8">
    <location>
        <begin position="305"/>
        <end position="357"/>
    </location>
</feature>
<dbReference type="Pfam" id="PF16591">
    <property type="entry name" value="HBM"/>
    <property type="match status" value="1"/>
</dbReference>
<feature type="transmembrane region" description="Helical" evidence="6">
    <location>
        <begin position="284"/>
        <end position="304"/>
    </location>
</feature>
<evidence type="ECO:0000259" key="7">
    <source>
        <dbReference type="PROSITE" id="PS50111"/>
    </source>
</evidence>
<gene>
    <name evidence="10" type="ORF">HR45_01160</name>
</gene>
<keyword evidence="6" id="KW-1133">Transmembrane helix</keyword>
<evidence type="ECO:0000256" key="3">
    <source>
        <dbReference type="ARBA" id="ARBA00029447"/>
    </source>
</evidence>
<dbReference type="InterPro" id="IPR004089">
    <property type="entry name" value="MCPsignal_dom"/>
</dbReference>
<evidence type="ECO:0000256" key="1">
    <source>
        <dbReference type="ARBA" id="ARBA00004370"/>
    </source>
</evidence>
<dbReference type="STRING" id="1515746.HR45_01160"/>
<feature type="coiled-coil region" evidence="5">
    <location>
        <begin position="192"/>
        <end position="248"/>
    </location>
</feature>
<dbReference type="PANTHER" id="PTHR32089:SF120">
    <property type="entry name" value="METHYL-ACCEPTING CHEMOTAXIS PROTEIN TLPQ"/>
    <property type="match status" value="1"/>
</dbReference>
<dbReference type="SMART" id="SM00304">
    <property type="entry name" value="HAMP"/>
    <property type="match status" value="1"/>
</dbReference>
<accession>A0A094JGG5</accession>
<evidence type="ECO:0000256" key="6">
    <source>
        <dbReference type="SAM" id="Phobius"/>
    </source>
</evidence>
<keyword evidence="6" id="KW-0812">Transmembrane</keyword>
<dbReference type="Gene3D" id="6.10.340.10">
    <property type="match status" value="1"/>
</dbReference>
<keyword evidence="11" id="KW-1185">Reference proteome</keyword>
<dbReference type="CDD" id="cd06225">
    <property type="entry name" value="HAMP"/>
    <property type="match status" value="1"/>
</dbReference>
<dbReference type="EMBL" id="JPEO01000001">
    <property type="protein sequence ID" value="KFZ39035.1"/>
    <property type="molecule type" value="Genomic_DNA"/>
</dbReference>
<evidence type="ECO:0000256" key="2">
    <source>
        <dbReference type="ARBA" id="ARBA00023224"/>
    </source>
</evidence>
<evidence type="ECO:0000313" key="11">
    <source>
        <dbReference type="Proteomes" id="UP000029264"/>
    </source>
</evidence>
<sequence length="634" mass="69030">MKWLMNRFDDISVTYKLHTGFGIVLLLMLLVAFVGYQTNVSLNHSSERLNAIAGLDKSLLQAKLYRIEFMASGDEKLVNQLKQISTDAKSELALQGKEFTNAADQQQIAEAIQLLDSYEQAIMLFSQQYQQKRALMANGPKIGKRLVDTYAELVDRVNEQAQQTQNHQLMQQSMAVSQQMTMLRYYIRGYVYDDSSANLNTAKNAISQLRGEVSQLTGFDTAAAMDVLNRYDDELEALVVVNQRLNDASAQLGDAAQQLMQHIRTLVSHMQQERQSSKNAKQQLMIGIILMACVIGVFAALFIGRKITVPLQLTVTVAQAIAQGDLSQQVDSKRSDELGDLLRAIGEMNRTLKQVLGQIESSVEQVTGAAGQLSAATEQNSVGMQEQRSQTDQVATAVNQMTASVQEVADNAEQASHAAQIADEKTTAGDEMVNKAIRQIELLANGLDQTSMAMEKLRTDTEQIDAVLDVIKSVSEQTNLLALNAAIEAARAGEAGRGFAVVADEVRSLASRTQSSAVEIEKLITNLQSGSQESMSRMQQSMTQCGDAVAMSRSAGGMLKEITQAVSTIQDMNHQIAAASEEQSAVAEEINRSVIRVRDIAEESAAASNDIAHSSENLAGLGGQLKGLIGRFSL</sequence>
<dbReference type="SMART" id="SM01358">
    <property type="entry name" value="HBM"/>
    <property type="match status" value="1"/>
</dbReference>
<evidence type="ECO:0000259" key="9">
    <source>
        <dbReference type="PROSITE" id="PS51753"/>
    </source>
</evidence>
<evidence type="ECO:0000256" key="4">
    <source>
        <dbReference type="PROSITE-ProRule" id="PRU00284"/>
    </source>
</evidence>
<evidence type="ECO:0000313" key="10">
    <source>
        <dbReference type="EMBL" id="KFZ39035.1"/>
    </source>
</evidence>
<dbReference type="Proteomes" id="UP000029264">
    <property type="component" value="Unassembled WGS sequence"/>
</dbReference>
<dbReference type="GO" id="GO:0007165">
    <property type="term" value="P:signal transduction"/>
    <property type="evidence" value="ECO:0007669"/>
    <property type="project" value="UniProtKB-KW"/>
</dbReference>
<feature type="domain" description="HBM" evidence="9">
    <location>
        <begin position="44"/>
        <end position="278"/>
    </location>
</feature>
<dbReference type="CDD" id="cd11386">
    <property type="entry name" value="MCP_signal"/>
    <property type="match status" value="1"/>
</dbReference>
<keyword evidence="2 4" id="KW-0807">Transducer</keyword>
<dbReference type="Gene3D" id="1.10.287.950">
    <property type="entry name" value="Methyl-accepting chemotaxis protein"/>
    <property type="match status" value="1"/>
</dbReference>
<dbReference type="GO" id="GO:0006935">
    <property type="term" value="P:chemotaxis"/>
    <property type="evidence" value="ECO:0007669"/>
    <property type="project" value="UniProtKB-ARBA"/>
</dbReference>
<dbReference type="eggNOG" id="COG0840">
    <property type="taxonomic scope" value="Bacteria"/>
</dbReference>
<feature type="transmembrane region" description="Helical" evidence="6">
    <location>
        <begin position="20"/>
        <end position="38"/>
    </location>
</feature>
<dbReference type="PANTHER" id="PTHR32089">
    <property type="entry name" value="METHYL-ACCEPTING CHEMOTAXIS PROTEIN MCPB"/>
    <property type="match status" value="1"/>
</dbReference>